<gene>
    <name evidence="1" type="ORF">SDC9_179051</name>
</gene>
<dbReference type="EMBL" id="VSSQ01083149">
    <property type="protein sequence ID" value="MPN31577.1"/>
    <property type="molecule type" value="Genomic_DNA"/>
</dbReference>
<evidence type="ECO:0000313" key="1">
    <source>
        <dbReference type="EMBL" id="MPN31577.1"/>
    </source>
</evidence>
<sequence>MQAAQHQQGALYRKIIRIKRFSLCQTGIGVDRIIRELGFVEQLRLVHMIGHSLAPLF</sequence>
<proteinExistence type="predicted"/>
<name>A0A645GXW4_9ZZZZ</name>
<organism evidence="1">
    <name type="scientific">bioreactor metagenome</name>
    <dbReference type="NCBI Taxonomy" id="1076179"/>
    <lineage>
        <taxon>unclassified sequences</taxon>
        <taxon>metagenomes</taxon>
        <taxon>ecological metagenomes</taxon>
    </lineage>
</organism>
<protein>
    <submittedName>
        <fullName evidence="1">Uncharacterized protein</fullName>
    </submittedName>
</protein>
<reference evidence="1" key="1">
    <citation type="submission" date="2019-08" db="EMBL/GenBank/DDBJ databases">
        <authorList>
            <person name="Kucharzyk K."/>
            <person name="Murdoch R.W."/>
            <person name="Higgins S."/>
            <person name="Loffler F."/>
        </authorList>
    </citation>
    <scope>NUCLEOTIDE SEQUENCE</scope>
</reference>
<accession>A0A645GXW4</accession>
<comment type="caution">
    <text evidence="1">The sequence shown here is derived from an EMBL/GenBank/DDBJ whole genome shotgun (WGS) entry which is preliminary data.</text>
</comment>
<dbReference type="AlphaFoldDB" id="A0A645GXW4"/>